<dbReference type="EMBL" id="BGZK01000906">
    <property type="protein sequence ID" value="GBP64718.1"/>
    <property type="molecule type" value="Genomic_DNA"/>
</dbReference>
<reference evidence="1 2" key="1">
    <citation type="journal article" date="2019" name="Commun. Biol.">
        <title>The bagworm genome reveals a unique fibroin gene that provides high tensile strength.</title>
        <authorList>
            <person name="Kono N."/>
            <person name="Nakamura H."/>
            <person name="Ohtoshi R."/>
            <person name="Tomita M."/>
            <person name="Numata K."/>
            <person name="Arakawa K."/>
        </authorList>
    </citation>
    <scope>NUCLEOTIDE SEQUENCE [LARGE SCALE GENOMIC DNA]</scope>
</reference>
<dbReference type="AlphaFoldDB" id="A0A4C1XMQ0"/>
<dbReference type="Proteomes" id="UP000299102">
    <property type="component" value="Unassembled WGS sequence"/>
</dbReference>
<protein>
    <submittedName>
        <fullName evidence="1">Uncharacterized protein</fullName>
    </submittedName>
</protein>
<keyword evidence="2" id="KW-1185">Reference proteome</keyword>
<comment type="caution">
    <text evidence="1">The sequence shown here is derived from an EMBL/GenBank/DDBJ whole genome shotgun (WGS) entry which is preliminary data.</text>
</comment>
<sequence>MPTIGDNLQQGPRVMRVAELLRSKRACEPLEKWRSSPPVDTCNLRGVTCALSVSGRNDISDGGGVGHRNSYTLNEKQRQRLSRQVCILYDNKTGFYETKPPSVTSPNVNHVQRDVGSLFNITAKCAGAGAGALCPPMFTFCSIFALHNLAIVTRCLPERGLPGSTGAGAAAAGAVAVATGERPGLLRLWLNFNQVGKWG</sequence>
<proteinExistence type="predicted"/>
<organism evidence="1 2">
    <name type="scientific">Eumeta variegata</name>
    <name type="common">Bagworm moth</name>
    <name type="synonym">Eumeta japonica</name>
    <dbReference type="NCBI Taxonomy" id="151549"/>
    <lineage>
        <taxon>Eukaryota</taxon>
        <taxon>Metazoa</taxon>
        <taxon>Ecdysozoa</taxon>
        <taxon>Arthropoda</taxon>
        <taxon>Hexapoda</taxon>
        <taxon>Insecta</taxon>
        <taxon>Pterygota</taxon>
        <taxon>Neoptera</taxon>
        <taxon>Endopterygota</taxon>
        <taxon>Lepidoptera</taxon>
        <taxon>Glossata</taxon>
        <taxon>Ditrysia</taxon>
        <taxon>Tineoidea</taxon>
        <taxon>Psychidae</taxon>
        <taxon>Oiketicinae</taxon>
        <taxon>Eumeta</taxon>
    </lineage>
</organism>
<evidence type="ECO:0000313" key="1">
    <source>
        <dbReference type="EMBL" id="GBP64718.1"/>
    </source>
</evidence>
<name>A0A4C1XMQ0_EUMVA</name>
<evidence type="ECO:0000313" key="2">
    <source>
        <dbReference type="Proteomes" id="UP000299102"/>
    </source>
</evidence>
<gene>
    <name evidence="1" type="ORF">EVAR_59884_1</name>
</gene>
<accession>A0A4C1XMQ0</accession>